<evidence type="ECO:0000259" key="9">
    <source>
        <dbReference type="PROSITE" id="PS50157"/>
    </source>
</evidence>
<dbReference type="PROSITE" id="PS50157">
    <property type="entry name" value="ZINC_FINGER_C2H2_2"/>
    <property type="match status" value="7"/>
</dbReference>
<evidence type="ECO:0000256" key="2">
    <source>
        <dbReference type="ARBA" id="ARBA00022737"/>
    </source>
</evidence>
<keyword evidence="5" id="KW-0805">Transcription regulation</keyword>
<feature type="domain" description="C2H2-type" evidence="9">
    <location>
        <begin position="369"/>
        <end position="398"/>
    </location>
</feature>
<name>A0A9I3GIM0_9DIPT</name>
<dbReference type="AlphaFoldDB" id="A0A9I3GIM0"/>
<evidence type="ECO:0000313" key="11">
    <source>
        <dbReference type="Proteomes" id="UP000075886"/>
    </source>
</evidence>
<dbReference type="PANTHER" id="PTHR23235:SF49">
    <property type="entry name" value="WILMS TUMOR PROTEIN"/>
    <property type="match status" value="1"/>
</dbReference>
<dbReference type="SUPFAM" id="SSF57667">
    <property type="entry name" value="beta-beta-alpha zinc fingers"/>
    <property type="match status" value="5"/>
</dbReference>
<feature type="domain" description="C2H2-type" evidence="9">
    <location>
        <begin position="45"/>
        <end position="74"/>
    </location>
</feature>
<evidence type="ECO:0000256" key="6">
    <source>
        <dbReference type="ARBA" id="ARBA00023163"/>
    </source>
</evidence>
<feature type="domain" description="C2H2-type" evidence="9">
    <location>
        <begin position="429"/>
        <end position="452"/>
    </location>
</feature>
<dbReference type="SMART" id="SM00355">
    <property type="entry name" value="ZnF_C2H2"/>
    <property type="match status" value="7"/>
</dbReference>
<feature type="domain" description="C2H2-type" evidence="9">
    <location>
        <begin position="261"/>
        <end position="290"/>
    </location>
</feature>
<reference evidence="10" key="2">
    <citation type="submission" date="2023-03" db="UniProtKB">
        <authorList>
            <consortium name="EnsemblMetazoa"/>
        </authorList>
    </citation>
    <scope>IDENTIFICATION</scope>
    <source>
        <strain evidence="10">FAR1</strain>
    </source>
</reference>
<dbReference type="GO" id="GO:0000978">
    <property type="term" value="F:RNA polymerase II cis-regulatory region sequence-specific DNA binding"/>
    <property type="evidence" value="ECO:0007669"/>
    <property type="project" value="TreeGrafter"/>
</dbReference>
<protein>
    <recommendedName>
        <fullName evidence="9">C2H2-type domain-containing protein</fullName>
    </recommendedName>
</protein>
<reference evidence="11" key="1">
    <citation type="submission" date="2014-01" db="EMBL/GenBank/DDBJ databases">
        <title>The Genome Sequence of Anopheles farauti FAR1 (V2).</title>
        <authorList>
            <consortium name="The Broad Institute Genomics Platform"/>
            <person name="Neafsey D.E."/>
            <person name="Besansky N."/>
            <person name="Howell P."/>
            <person name="Walton C."/>
            <person name="Young S.K."/>
            <person name="Zeng Q."/>
            <person name="Gargeya S."/>
            <person name="Fitzgerald M."/>
            <person name="Haas B."/>
            <person name="Abouelleil A."/>
            <person name="Allen A.W."/>
            <person name="Alvarado L."/>
            <person name="Arachchi H.M."/>
            <person name="Berlin A.M."/>
            <person name="Chapman S.B."/>
            <person name="Gainer-Dewar J."/>
            <person name="Goldberg J."/>
            <person name="Griggs A."/>
            <person name="Gujja S."/>
            <person name="Hansen M."/>
            <person name="Howarth C."/>
            <person name="Imamovic A."/>
            <person name="Ireland A."/>
            <person name="Larimer J."/>
            <person name="McCowan C."/>
            <person name="Murphy C."/>
            <person name="Pearson M."/>
            <person name="Poon T.W."/>
            <person name="Priest M."/>
            <person name="Roberts A."/>
            <person name="Saif S."/>
            <person name="Shea T."/>
            <person name="Sisk P."/>
            <person name="Sykes S."/>
            <person name="Wortman J."/>
            <person name="Nusbaum C."/>
            <person name="Birren B."/>
        </authorList>
    </citation>
    <scope>NUCLEOTIDE SEQUENCE [LARGE SCALE GENOMIC DNA]</scope>
    <source>
        <strain evidence="11">FAR1</strain>
    </source>
</reference>
<dbReference type="InterPro" id="IPR013087">
    <property type="entry name" value="Znf_C2H2_type"/>
</dbReference>
<evidence type="ECO:0000256" key="1">
    <source>
        <dbReference type="ARBA" id="ARBA00022723"/>
    </source>
</evidence>
<keyword evidence="2" id="KW-0677">Repeat</keyword>
<dbReference type="GO" id="GO:0000981">
    <property type="term" value="F:DNA-binding transcription factor activity, RNA polymerase II-specific"/>
    <property type="evidence" value="ECO:0007669"/>
    <property type="project" value="TreeGrafter"/>
</dbReference>
<dbReference type="EMBL" id="AXCN02001640">
    <property type="status" value="NOT_ANNOTATED_CDS"/>
    <property type="molecule type" value="Genomic_DNA"/>
</dbReference>
<dbReference type="GO" id="GO:0008270">
    <property type="term" value="F:zinc ion binding"/>
    <property type="evidence" value="ECO:0007669"/>
    <property type="project" value="UniProtKB-KW"/>
</dbReference>
<dbReference type="PROSITE" id="PS00028">
    <property type="entry name" value="ZINC_FINGER_C2H2_1"/>
    <property type="match status" value="7"/>
</dbReference>
<keyword evidence="6" id="KW-0804">Transcription</keyword>
<evidence type="ECO:0000256" key="8">
    <source>
        <dbReference type="SAM" id="MobiDB-lite"/>
    </source>
</evidence>
<dbReference type="Pfam" id="PF00096">
    <property type="entry name" value="zf-C2H2"/>
    <property type="match status" value="4"/>
</dbReference>
<evidence type="ECO:0000256" key="5">
    <source>
        <dbReference type="ARBA" id="ARBA00023015"/>
    </source>
</evidence>
<dbReference type="PANTHER" id="PTHR23235">
    <property type="entry name" value="KRUEPPEL-LIKE TRANSCRIPTION FACTOR"/>
    <property type="match status" value="1"/>
</dbReference>
<feature type="compositionally biased region" description="Acidic residues" evidence="8">
    <location>
        <begin position="202"/>
        <end position="216"/>
    </location>
</feature>
<evidence type="ECO:0000256" key="4">
    <source>
        <dbReference type="ARBA" id="ARBA00022833"/>
    </source>
</evidence>
<feature type="domain" description="C2H2-type" evidence="9">
    <location>
        <begin position="231"/>
        <end position="260"/>
    </location>
</feature>
<dbReference type="Gene3D" id="3.30.160.60">
    <property type="entry name" value="Classic Zinc Finger"/>
    <property type="match status" value="7"/>
</dbReference>
<sequence length="466" mass="53566">MERVDSDAVVSSSSSGVTVLQYLLQNESTGSSDATGGTGSSVKIYPCTHPGCKKHYLNEEHLKAHEKYHSGDIASLRNQTKKVDLRNALKNDRDREQHSGLRFLLQNGHLELVEEAQTEKQTFVVEDAEKASKNDQNSIEQEDADAVIDSLIEYDDDGIEHDTIVLYSMNGSSAEFHDSIIQYEGSECDEDETLETNHDQDLDFDVDSKEEENDSLEETKQLTYSTKDRKYVCQWAGCGKTYIKISHLKVHERMHTGELPFRCSWAGCKQRFARTETLNRHLVIHTNDRTHNCRWCEKRFFRRDHLLAHVRKHNLPNSEFLQSFPRVKRTGPEEKREEIRHIASATKEKPSNSPITTTAVPDPDPKRAFHCSFDGCSKSYTRQSHLKAHELLHTGTLPFHCPWENCGASFARSYELSRHRRMHSGERKFVCHICQQAFMRSDHLSSHVKRHTFRAVRHKATTKCDV</sequence>
<keyword evidence="3 7" id="KW-0863">Zinc-finger</keyword>
<evidence type="ECO:0000256" key="7">
    <source>
        <dbReference type="PROSITE-ProRule" id="PRU00042"/>
    </source>
</evidence>
<feature type="domain" description="C2H2-type" evidence="9">
    <location>
        <begin position="399"/>
        <end position="428"/>
    </location>
</feature>
<evidence type="ECO:0000313" key="10">
    <source>
        <dbReference type="EnsemblMetazoa" id="AFAF021890-PA"/>
    </source>
</evidence>
<proteinExistence type="predicted"/>
<dbReference type="EnsemblMetazoa" id="AFAF021890-RA">
    <property type="protein sequence ID" value="AFAF021890-PA"/>
    <property type="gene ID" value="AFAF021890"/>
</dbReference>
<keyword evidence="4" id="KW-0862">Zinc</keyword>
<feature type="domain" description="C2H2-type" evidence="9">
    <location>
        <begin position="291"/>
        <end position="318"/>
    </location>
</feature>
<organism evidence="10 11">
    <name type="scientific">Anopheles farauti</name>
    <dbReference type="NCBI Taxonomy" id="69004"/>
    <lineage>
        <taxon>Eukaryota</taxon>
        <taxon>Metazoa</taxon>
        <taxon>Ecdysozoa</taxon>
        <taxon>Arthropoda</taxon>
        <taxon>Hexapoda</taxon>
        <taxon>Insecta</taxon>
        <taxon>Pterygota</taxon>
        <taxon>Neoptera</taxon>
        <taxon>Endopterygota</taxon>
        <taxon>Diptera</taxon>
        <taxon>Nematocera</taxon>
        <taxon>Culicoidea</taxon>
        <taxon>Culicidae</taxon>
        <taxon>Anophelinae</taxon>
        <taxon>Anopheles</taxon>
    </lineage>
</organism>
<evidence type="ECO:0000256" key="3">
    <source>
        <dbReference type="ARBA" id="ARBA00022771"/>
    </source>
</evidence>
<dbReference type="InterPro" id="IPR036236">
    <property type="entry name" value="Znf_C2H2_sf"/>
</dbReference>
<feature type="region of interest" description="Disordered" evidence="8">
    <location>
        <begin position="189"/>
        <end position="218"/>
    </location>
</feature>
<keyword evidence="11" id="KW-1185">Reference proteome</keyword>
<accession>A0A9I3GIM0</accession>
<dbReference type="FunFam" id="3.30.160.60:FF:000032">
    <property type="entry name" value="Krueppel-like factor 4"/>
    <property type="match status" value="1"/>
</dbReference>
<dbReference type="Proteomes" id="UP000075886">
    <property type="component" value="Unassembled WGS sequence"/>
</dbReference>
<keyword evidence="1" id="KW-0479">Metal-binding</keyword>
<dbReference type="FunFam" id="3.30.160.60:FF:000007">
    <property type="entry name" value="Basic krueppel-like factor 3"/>
    <property type="match status" value="1"/>
</dbReference>